<dbReference type="AlphaFoldDB" id="A0A1F8FCG9"/>
<evidence type="ECO:0008006" key="3">
    <source>
        <dbReference type="Google" id="ProtNLM"/>
    </source>
</evidence>
<protein>
    <recommendedName>
        <fullName evidence="3">DUF11 domain-containing protein</fullName>
    </recommendedName>
</protein>
<accession>A0A1F8FCG9</accession>
<name>A0A1F8FCG9_9BACT</name>
<gene>
    <name evidence="1" type="ORF">A3J46_03080</name>
</gene>
<organism evidence="1 2">
    <name type="scientific">Candidatus Yanofskybacteria bacterium RIFCSPHIGHO2_02_FULL_41_11</name>
    <dbReference type="NCBI Taxonomy" id="1802675"/>
    <lineage>
        <taxon>Bacteria</taxon>
        <taxon>Candidatus Yanofskyibacteriota</taxon>
    </lineage>
</organism>
<sequence>MTNKVLKWLILLALVLLVVSFLSFWFRGPSFGDKNVGLEVEGPTQAKAGEEVTYIVKYANNTKLTLYDLKFTFFYPEESIVLESDEAEDLSDRFTVESLRSGEKGEKEFKVFLVGEKGDTKKAKAQLSYKAGDLKSSFEKEVELTTTILSTPISLTLVSPPNVLPGQTVNYILDYRNEAEETITDLLFEFTYPEGFSPKEFSPDPDQGKNKWLVKSLKKGSGGRITVEGVLNGQEGDTKSVSVTLKRKINDKYVDYQKTSAFSVIANPLLSLEISVNNSQSYTANPGDELEYSVNYGNTSNFNFNGINLSIKLDGDMYDFATLDTKGGFFDSSNKTIVWNSTSVDQFSNLTSGAKGQVNFSIKLKPYSNLAGSNTLFVKASAKLSTPNVPDDVGGNEVSASASVVTNISALATLTQRTFYNDPNFGASGSLPPEVGKKTNFTVHWQVNNPGEDLKQAKIMAIVPEGVEWENVFSSNLNLHDPEFNKTTREIKWNLETLPSGLGNFIPKYELAFQVSIKPTESDKDKVLTLLKDIRLSGVVGFTGQEIVVNVPDITANDLVDRPNEGSVK</sequence>
<dbReference type="EMBL" id="MGJP01000012">
    <property type="protein sequence ID" value="OGN10238.1"/>
    <property type="molecule type" value="Genomic_DNA"/>
</dbReference>
<evidence type="ECO:0000313" key="1">
    <source>
        <dbReference type="EMBL" id="OGN10238.1"/>
    </source>
</evidence>
<comment type="caution">
    <text evidence="1">The sequence shown here is derived from an EMBL/GenBank/DDBJ whole genome shotgun (WGS) entry which is preliminary data.</text>
</comment>
<dbReference type="Proteomes" id="UP000177167">
    <property type="component" value="Unassembled WGS sequence"/>
</dbReference>
<proteinExistence type="predicted"/>
<evidence type="ECO:0000313" key="2">
    <source>
        <dbReference type="Proteomes" id="UP000177167"/>
    </source>
</evidence>
<reference evidence="1 2" key="1">
    <citation type="journal article" date="2016" name="Nat. Commun.">
        <title>Thousands of microbial genomes shed light on interconnected biogeochemical processes in an aquifer system.</title>
        <authorList>
            <person name="Anantharaman K."/>
            <person name="Brown C.T."/>
            <person name="Hug L.A."/>
            <person name="Sharon I."/>
            <person name="Castelle C.J."/>
            <person name="Probst A.J."/>
            <person name="Thomas B.C."/>
            <person name="Singh A."/>
            <person name="Wilkins M.J."/>
            <person name="Karaoz U."/>
            <person name="Brodie E.L."/>
            <person name="Williams K.H."/>
            <person name="Hubbard S.S."/>
            <person name="Banfield J.F."/>
        </authorList>
    </citation>
    <scope>NUCLEOTIDE SEQUENCE [LARGE SCALE GENOMIC DNA]</scope>
</reference>